<reference evidence="12 13" key="1">
    <citation type="submission" date="2015-01" db="EMBL/GenBank/DDBJ databases">
        <title>Genome sequence of Anoxybacillus ayderensis strain AB04.</title>
        <authorList>
            <person name="Belduz A.O."/>
            <person name="Canakci S."/>
            <person name="Chan K.-G."/>
            <person name="Kahar U.M."/>
            <person name="Yaakob A.S."/>
            <person name="Chan C.S."/>
            <person name="Goh K.M."/>
        </authorList>
    </citation>
    <scope>NUCLEOTIDE SEQUENCE [LARGE SCALE GENOMIC DNA]</scope>
    <source>
        <strain evidence="12 13">AB04</strain>
    </source>
</reference>
<dbReference type="AlphaFoldDB" id="A0A0D0GX27"/>
<dbReference type="PANTHER" id="PTHR32089">
    <property type="entry name" value="METHYL-ACCEPTING CHEMOTAXIS PROTEIN MCPB"/>
    <property type="match status" value="1"/>
</dbReference>
<dbReference type="GO" id="GO:0005886">
    <property type="term" value="C:plasma membrane"/>
    <property type="evidence" value="ECO:0007669"/>
    <property type="project" value="UniProtKB-SubCell"/>
</dbReference>
<evidence type="ECO:0000259" key="11">
    <source>
        <dbReference type="PROSITE" id="PS50885"/>
    </source>
</evidence>
<evidence type="ECO:0000256" key="8">
    <source>
        <dbReference type="SAM" id="MobiDB-lite"/>
    </source>
</evidence>
<dbReference type="PROSITE" id="PS50885">
    <property type="entry name" value="HAMP"/>
    <property type="match status" value="1"/>
</dbReference>
<sequence>MSISRKIFLGYFVTLLFVICLGGFQIFRMTETKEMYNHLIDHRFNIITKTDEMVTLFYEERKDILTYLLLKDDKFLASYGEKRRSFYKNYEQISLMLTTTESKTIINQLQQLEYQYFQLVQQFLRTTNKQEQASIVQKLQQTGNHFLQNAEQMLQRQKTLLATDQQRIEQYMKQTYMISLIIIVSLILFGSAASFFISRQISKPIHLVSDELQRVAKQDLSSPPLPVKTKDETKYMIESINHMKAKLKETIETMKDISIHMASQAEQFSTSAEESTQAAEKATEMAEQTYGQAEQQLRMLKEADHSLHEFAIGMNQIAESTEDLLTSAERAHDFVNQGKHSIQAVTAQAADMRDAMFTTKTLVESLQQRSEKIGKITNVITAIAEQTNLLALNAAIEAARAGEHGKGFTVVAHEVRKLSEQSKEAAKEIETMLDQIKVETKRVAQAMEENTKKLVDGTTYYDTAERSFQVINQSVEQVFSKVQTTSAAIEQMTAISNEITETMKQLKQIADEVMKRSKESAVTMEEQLAMNEQISSAAQTLAQLGDQLRTTVESFRI</sequence>
<comment type="subcellular location">
    <subcellularLocation>
        <location evidence="1">Cell membrane</location>
    </subcellularLocation>
</comment>
<evidence type="ECO:0000313" key="13">
    <source>
        <dbReference type="Proteomes" id="UP000032047"/>
    </source>
</evidence>
<dbReference type="Pfam" id="PF00015">
    <property type="entry name" value="MCPsignal"/>
    <property type="match status" value="1"/>
</dbReference>
<evidence type="ECO:0000256" key="5">
    <source>
        <dbReference type="ARBA" id="ARBA00029447"/>
    </source>
</evidence>
<dbReference type="InterPro" id="IPR024478">
    <property type="entry name" value="HlyB_4HB_MCP"/>
</dbReference>
<dbReference type="SMART" id="SM00304">
    <property type="entry name" value="HAMP"/>
    <property type="match status" value="1"/>
</dbReference>
<evidence type="ECO:0000313" key="12">
    <source>
        <dbReference type="EMBL" id="KIP20336.1"/>
    </source>
</evidence>
<gene>
    <name evidence="12" type="ORF">JV16_02481</name>
</gene>
<dbReference type="PANTHER" id="PTHR32089:SF112">
    <property type="entry name" value="LYSOZYME-LIKE PROTEIN-RELATED"/>
    <property type="match status" value="1"/>
</dbReference>
<feature type="domain" description="Methyl-accepting transducer" evidence="10">
    <location>
        <begin position="271"/>
        <end position="507"/>
    </location>
</feature>
<evidence type="ECO:0000256" key="2">
    <source>
        <dbReference type="ARBA" id="ARBA00022475"/>
    </source>
</evidence>
<keyword evidence="9" id="KW-1133">Transmembrane helix</keyword>
<name>A0A0D0GX27_9BACL</name>
<keyword evidence="4 6" id="KW-0807">Transducer</keyword>
<keyword evidence="3 9" id="KW-0472">Membrane</keyword>
<feature type="compositionally biased region" description="Polar residues" evidence="8">
    <location>
        <begin position="268"/>
        <end position="278"/>
    </location>
</feature>
<dbReference type="PROSITE" id="PS50111">
    <property type="entry name" value="CHEMOTAXIS_TRANSDUC_2"/>
    <property type="match status" value="1"/>
</dbReference>
<feature type="coiled-coil region" evidence="7">
    <location>
        <begin position="415"/>
        <end position="449"/>
    </location>
</feature>
<evidence type="ECO:0000256" key="3">
    <source>
        <dbReference type="ARBA" id="ARBA00023136"/>
    </source>
</evidence>
<dbReference type="InterPro" id="IPR003660">
    <property type="entry name" value="HAMP_dom"/>
</dbReference>
<dbReference type="Gene3D" id="6.10.340.10">
    <property type="match status" value="1"/>
</dbReference>
<comment type="similarity">
    <text evidence="5">Belongs to the methyl-accepting chemotaxis (MCP) protein family.</text>
</comment>
<keyword evidence="9" id="KW-0812">Transmembrane</keyword>
<protein>
    <recommendedName>
        <fullName evidence="14">Methyl-accepting chemotaxis protein</fullName>
    </recommendedName>
</protein>
<dbReference type="Pfam" id="PF00672">
    <property type="entry name" value="HAMP"/>
    <property type="match status" value="1"/>
</dbReference>
<dbReference type="RefSeq" id="WP_042536068.1">
    <property type="nucleotide sequence ID" value="NZ_JXTG01000018.1"/>
</dbReference>
<feature type="region of interest" description="Disordered" evidence="8">
    <location>
        <begin position="268"/>
        <end position="290"/>
    </location>
</feature>
<organism evidence="12 13">
    <name type="scientific">Anoxybacillus ayderensis</name>
    <dbReference type="NCBI Taxonomy" id="265546"/>
    <lineage>
        <taxon>Bacteria</taxon>
        <taxon>Bacillati</taxon>
        <taxon>Bacillota</taxon>
        <taxon>Bacilli</taxon>
        <taxon>Bacillales</taxon>
        <taxon>Anoxybacillaceae</taxon>
        <taxon>Anoxybacillus</taxon>
    </lineage>
</organism>
<dbReference type="EMBL" id="JXTG01000018">
    <property type="protein sequence ID" value="KIP20336.1"/>
    <property type="molecule type" value="Genomic_DNA"/>
</dbReference>
<dbReference type="PATRIC" id="fig|265546.4.peg.2493"/>
<feature type="coiled-coil region" evidence="7">
    <location>
        <begin position="147"/>
        <end position="174"/>
    </location>
</feature>
<keyword evidence="13" id="KW-1185">Reference proteome</keyword>
<evidence type="ECO:0008006" key="14">
    <source>
        <dbReference type="Google" id="ProtNLM"/>
    </source>
</evidence>
<keyword evidence="7" id="KW-0175">Coiled coil</keyword>
<accession>A0A0D0GX27</accession>
<feature type="domain" description="HAMP" evidence="11">
    <location>
        <begin position="199"/>
        <end position="252"/>
    </location>
</feature>
<dbReference type="CDD" id="cd11386">
    <property type="entry name" value="MCP_signal"/>
    <property type="match status" value="1"/>
</dbReference>
<dbReference type="Proteomes" id="UP000032047">
    <property type="component" value="Unassembled WGS sequence"/>
</dbReference>
<dbReference type="Pfam" id="PF12729">
    <property type="entry name" value="4HB_MCP_1"/>
    <property type="match status" value="1"/>
</dbReference>
<evidence type="ECO:0000256" key="4">
    <source>
        <dbReference type="ARBA" id="ARBA00023224"/>
    </source>
</evidence>
<dbReference type="GO" id="GO:0007165">
    <property type="term" value="P:signal transduction"/>
    <property type="evidence" value="ECO:0007669"/>
    <property type="project" value="UniProtKB-KW"/>
</dbReference>
<evidence type="ECO:0000256" key="1">
    <source>
        <dbReference type="ARBA" id="ARBA00004236"/>
    </source>
</evidence>
<comment type="caution">
    <text evidence="12">The sequence shown here is derived from an EMBL/GenBank/DDBJ whole genome shotgun (WGS) entry which is preliminary data.</text>
</comment>
<evidence type="ECO:0000256" key="6">
    <source>
        <dbReference type="PROSITE-ProRule" id="PRU00284"/>
    </source>
</evidence>
<evidence type="ECO:0000256" key="7">
    <source>
        <dbReference type="SAM" id="Coils"/>
    </source>
</evidence>
<dbReference type="SMART" id="SM00283">
    <property type="entry name" value="MA"/>
    <property type="match status" value="1"/>
</dbReference>
<dbReference type="SUPFAM" id="SSF58104">
    <property type="entry name" value="Methyl-accepting chemotaxis protein (MCP) signaling domain"/>
    <property type="match status" value="1"/>
</dbReference>
<dbReference type="CDD" id="cd06225">
    <property type="entry name" value="HAMP"/>
    <property type="match status" value="1"/>
</dbReference>
<feature type="transmembrane region" description="Helical" evidence="9">
    <location>
        <begin position="6"/>
        <end position="27"/>
    </location>
</feature>
<evidence type="ECO:0000256" key="9">
    <source>
        <dbReference type="SAM" id="Phobius"/>
    </source>
</evidence>
<evidence type="ECO:0000259" key="10">
    <source>
        <dbReference type="PROSITE" id="PS50111"/>
    </source>
</evidence>
<feature type="transmembrane region" description="Helical" evidence="9">
    <location>
        <begin position="176"/>
        <end position="197"/>
    </location>
</feature>
<dbReference type="InterPro" id="IPR004089">
    <property type="entry name" value="MCPsignal_dom"/>
</dbReference>
<dbReference type="Gene3D" id="1.10.287.950">
    <property type="entry name" value="Methyl-accepting chemotaxis protein"/>
    <property type="match status" value="1"/>
</dbReference>
<proteinExistence type="inferred from homology"/>
<keyword evidence="2" id="KW-1003">Cell membrane</keyword>